<accession>B2WMC7</accession>
<reference evidence="3" key="1">
    <citation type="journal article" date="2013" name="G3 (Bethesda)">
        <title>Comparative genomics of a plant-pathogenic fungus, Pyrenophora tritici-repentis, reveals transduplication and the impact of repeat elements on pathogenicity and population divergence.</title>
        <authorList>
            <person name="Manning V.A."/>
            <person name="Pandelova I."/>
            <person name="Dhillon B."/>
            <person name="Wilhelm L.J."/>
            <person name="Goodwin S.B."/>
            <person name="Berlin A.M."/>
            <person name="Figueroa M."/>
            <person name="Freitag M."/>
            <person name="Hane J.K."/>
            <person name="Henrissat B."/>
            <person name="Holman W.H."/>
            <person name="Kodira C.D."/>
            <person name="Martin J."/>
            <person name="Oliver R.P."/>
            <person name="Robbertse B."/>
            <person name="Schackwitz W."/>
            <person name="Schwartz D.C."/>
            <person name="Spatafora J.W."/>
            <person name="Turgeon B.G."/>
            <person name="Yandava C."/>
            <person name="Young S."/>
            <person name="Zhou S."/>
            <person name="Zeng Q."/>
            <person name="Grigoriev I.V."/>
            <person name="Ma L.-J."/>
            <person name="Ciuffetti L.M."/>
        </authorList>
    </citation>
    <scope>NUCLEOTIDE SEQUENCE [LARGE SCALE GENOMIC DNA]</scope>
    <source>
        <strain evidence="3">Pt-1C-BFP</strain>
    </source>
</reference>
<evidence type="ECO:0000313" key="2">
    <source>
        <dbReference type="EMBL" id="EDU44187.1"/>
    </source>
</evidence>
<protein>
    <submittedName>
        <fullName evidence="2">Uncharacterized protein</fullName>
    </submittedName>
</protein>
<feature type="region of interest" description="Disordered" evidence="1">
    <location>
        <begin position="1"/>
        <end position="37"/>
    </location>
</feature>
<dbReference type="HOGENOM" id="CLU_2185301_0_0_1"/>
<dbReference type="AlphaFoldDB" id="B2WMC7"/>
<sequence>MTSAGSRHTRSRVRSKRRLLRHTAQQLKPGCQTPNMAGPAQSLNSWSGKLNRRKLSVMSVVEVTNEGSQRLRAARAFLRGASGVEGRGFGVFGAPLPLTYFLKASLMLP</sequence>
<evidence type="ECO:0000313" key="3">
    <source>
        <dbReference type="Proteomes" id="UP000001471"/>
    </source>
</evidence>
<dbReference type="EMBL" id="DS231630">
    <property type="protein sequence ID" value="EDU44187.1"/>
    <property type="molecule type" value="Genomic_DNA"/>
</dbReference>
<proteinExistence type="predicted"/>
<feature type="compositionally biased region" description="Basic residues" evidence="1">
    <location>
        <begin position="7"/>
        <end position="21"/>
    </location>
</feature>
<dbReference type="Proteomes" id="UP000001471">
    <property type="component" value="Unassembled WGS sequence"/>
</dbReference>
<gene>
    <name evidence="2" type="ORF">PTRG_11137</name>
</gene>
<dbReference type="InParanoid" id="B2WMC7"/>
<evidence type="ECO:0000256" key="1">
    <source>
        <dbReference type="SAM" id="MobiDB-lite"/>
    </source>
</evidence>
<organism evidence="2 3">
    <name type="scientific">Pyrenophora tritici-repentis (strain Pt-1C-BFP)</name>
    <name type="common">Wheat tan spot fungus</name>
    <name type="synonym">Drechslera tritici-repentis</name>
    <dbReference type="NCBI Taxonomy" id="426418"/>
    <lineage>
        <taxon>Eukaryota</taxon>
        <taxon>Fungi</taxon>
        <taxon>Dikarya</taxon>
        <taxon>Ascomycota</taxon>
        <taxon>Pezizomycotina</taxon>
        <taxon>Dothideomycetes</taxon>
        <taxon>Pleosporomycetidae</taxon>
        <taxon>Pleosporales</taxon>
        <taxon>Pleosporineae</taxon>
        <taxon>Pleosporaceae</taxon>
        <taxon>Pyrenophora</taxon>
    </lineage>
</organism>
<name>B2WMC7_PYRTR</name>